<evidence type="ECO:0000313" key="2">
    <source>
        <dbReference type="Proteomes" id="UP001348641"/>
    </source>
</evidence>
<proteinExistence type="predicted"/>
<dbReference type="Proteomes" id="UP001348641">
    <property type="component" value="Unassembled WGS sequence"/>
</dbReference>
<dbReference type="EMBL" id="JAUUCC010000034">
    <property type="protein sequence ID" value="MEE2051803.1"/>
    <property type="molecule type" value="Genomic_DNA"/>
</dbReference>
<reference evidence="1 2" key="1">
    <citation type="submission" date="2023-07" db="EMBL/GenBank/DDBJ databases">
        <authorList>
            <person name="Girao M."/>
            <person name="Carvalho M.F."/>
        </authorList>
    </citation>
    <scope>NUCLEOTIDE SEQUENCE [LARGE SCALE GENOMIC DNA]</scope>
    <source>
        <strain evidence="1 2">66/93</strain>
    </source>
</reference>
<name>A0ABU7KR83_9ACTN</name>
<accession>A0ABU7KR83</accession>
<comment type="caution">
    <text evidence="1">The sequence shown here is derived from an EMBL/GenBank/DDBJ whole genome shotgun (WGS) entry which is preliminary data.</text>
</comment>
<evidence type="ECO:0008006" key="3">
    <source>
        <dbReference type="Google" id="ProtNLM"/>
    </source>
</evidence>
<protein>
    <recommendedName>
        <fullName evidence="3">Ribbon-helix-helix protein CopG domain-containing protein</fullName>
    </recommendedName>
</protein>
<sequence>MVRPTVVNVPTSVMRRFERARRDAPSHTAMVLDALRAHHADLAGLVRGLRPAPPPVGDLFPLRATPGEREPEDKLPLRIRPLKGELEIIDRLCEQTAEALGEPEITRSDLISAALDAYLPKGKK</sequence>
<evidence type="ECO:0000313" key="1">
    <source>
        <dbReference type="EMBL" id="MEE2051803.1"/>
    </source>
</evidence>
<organism evidence="1 2">
    <name type="scientific">Nocardiopsis tropica</name>
    <dbReference type="NCBI Taxonomy" id="109330"/>
    <lineage>
        <taxon>Bacteria</taxon>
        <taxon>Bacillati</taxon>
        <taxon>Actinomycetota</taxon>
        <taxon>Actinomycetes</taxon>
        <taxon>Streptosporangiales</taxon>
        <taxon>Nocardiopsidaceae</taxon>
        <taxon>Nocardiopsis</taxon>
    </lineage>
</organism>
<gene>
    <name evidence="1" type="ORF">Q8A49_14980</name>
</gene>